<gene>
    <name evidence="1" type="ORF">F6R98_18775</name>
</gene>
<dbReference type="RefSeq" id="WP_153250391.1">
    <property type="nucleotide sequence ID" value="NZ_CP044205.1"/>
</dbReference>
<dbReference type="InterPro" id="IPR019270">
    <property type="entry name" value="DUF2283"/>
</dbReference>
<sequence>MKSICHPDDDILYLKFNHKPIVREVSCDWHVNIAYAEDGDLAEITVLDAQATGLYPVLTEQRRAA</sequence>
<dbReference type="Proteomes" id="UP000325755">
    <property type="component" value="Chromosome"/>
</dbReference>
<evidence type="ECO:0000313" key="2">
    <source>
        <dbReference type="Proteomes" id="UP000325755"/>
    </source>
</evidence>
<organism evidence="1 2">
    <name type="scientific">Candidatus Methylospira mobilis</name>
    <dbReference type="NCBI Taxonomy" id="1808979"/>
    <lineage>
        <taxon>Bacteria</taxon>
        <taxon>Pseudomonadati</taxon>
        <taxon>Pseudomonadota</taxon>
        <taxon>Gammaproteobacteria</taxon>
        <taxon>Methylococcales</taxon>
        <taxon>Methylococcaceae</taxon>
        <taxon>Candidatus Methylospira</taxon>
    </lineage>
</organism>
<proteinExistence type="predicted"/>
<evidence type="ECO:0000313" key="1">
    <source>
        <dbReference type="EMBL" id="QFY44425.1"/>
    </source>
</evidence>
<dbReference type="EMBL" id="CP044205">
    <property type="protein sequence ID" value="QFY44425.1"/>
    <property type="molecule type" value="Genomic_DNA"/>
</dbReference>
<name>A0A5Q0BKH7_9GAMM</name>
<dbReference type="Pfam" id="PF10049">
    <property type="entry name" value="DUF2283"/>
    <property type="match status" value="1"/>
</dbReference>
<keyword evidence="2" id="KW-1185">Reference proteome</keyword>
<reference evidence="1 2" key="1">
    <citation type="submission" date="2019-09" db="EMBL/GenBank/DDBJ databases">
        <title>Ecophysiology of the spiral-shaped methanotroph Methylospira mobilis as revealed by the complete genome sequence.</title>
        <authorList>
            <person name="Oshkin I.Y."/>
            <person name="Dedysh S.N."/>
            <person name="Miroshnikov K."/>
            <person name="Danilova O.V."/>
            <person name="Hakobyan A."/>
            <person name="Liesack W."/>
        </authorList>
    </citation>
    <scope>NUCLEOTIDE SEQUENCE [LARGE SCALE GENOMIC DNA]</scope>
    <source>
        <strain evidence="1 2">Shm1</strain>
    </source>
</reference>
<dbReference type="OrthoDB" id="8908516at2"/>
<accession>A0A5Q0BKH7</accession>
<dbReference type="InParanoid" id="A0A5Q0BKH7"/>
<dbReference type="KEGG" id="mmob:F6R98_18775"/>
<protein>
    <submittedName>
        <fullName evidence="1">DUF2283 domain-containing protein</fullName>
    </submittedName>
</protein>
<dbReference type="AlphaFoldDB" id="A0A5Q0BKH7"/>